<evidence type="ECO:0000256" key="1">
    <source>
        <dbReference type="ARBA" id="ARBA00004651"/>
    </source>
</evidence>
<comment type="subcellular location">
    <subcellularLocation>
        <location evidence="1">Cell membrane</location>
        <topology evidence="1">Multi-pass membrane protein</topology>
    </subcellularLocation>
</comment>
<dbReference type="PANTHER" id="PTHR43271:SF1">
    <property type="entry name" value="INNER MEMBRANE TRANSPORT PROTEIN YNFM"/>
    <property type="match status" value="1"/>
</dbReference>
<keyword evidence="3" id="KW-0813">Transport</keyword>
<name>B2IHD0_BEII9</name>
<dbReference type="CDD" id="cd17324">
    <property type="entry name" value="MFS_NepI_like"/>
    <property type="match status" value="1"/>
</dbReference>
<feature type="transmembrane region" description="Helical" evidence="9">
    <location>
        <begin position="329"/>
        <end position="347"/>
    </location>
</feature>
<accession>B2IHD0</accession>
<evidence type="ECO:0000256" key="2">
    <source>
        <dbReference type="ARBA" id="ARBA00008335"/>
    </source>
</evidence>
<dbReference type="SUPFAM" id="SSF103473">
    <property type="entry name" value="MFS general substrate transporter"/>
    <property type="match status" value="1"/>
</dbReference>
<evidence type="ECO:0000259" key="10">
    <source>
        <dbReference type="PROSITE" id="PS50850"/>
    </source>
</evidence>
<keyword evidence="4" id="KW-1003">Cell membrane</keyword>
<comment type="similarity">
    <text evidence="2">Belongs to the major facilitator superfamily.</text>
</comment>
<dbReference type="EMBL" id="CP001016">
    <property type="protein sequence ID" value="ACB95915.1"/>
    <property type="molecule type" value="Genomic_DNA"/>
</dbReference>
<dbReference type="GO" id="GO:0005886">
    <property type="term" value="C:plasma membrane"/>
    <property type="evidence" value="ECO:0007669"/>
    <property type="project" value="UniProtKB-SubCell"/>
</dbReference>
<dbReference type="Proteomes" id="UP000001695">
    <property type="component" value="Chromosome"/>
</dbReference>
<feature type="transmembrane region" description="Helical" evidence="9">
    <location>
        <begin position="296"/>
        <end position="317"/>
    </location>
</feature>
<feature type="transmembrane region" description="Helical" evidence="9">
    <location>
        <begin position="386"/>
        <end position="409"/>
    </location>
</feature>
<feature type="transmembrane region" description="Helical" evidence="9">
    <location>
        <begin position="415"/>
        <end position="435"/>
    </location>
</feature>
<feature type="transmembrane region" description="Helical" evidence="9">
    <location>
        <begin position="149"/>
        <end position="171"/>
    </location>
</feature>
<dbReference type="InterPro" id="IPR011701">
    <property type="entry name" value="MFS"/>
</dbReference>
<proteinExistence type="inferred from homology"/>
<dbReference type="AlphaFoldDB" id="B2IHD0"/>
<dbReference type="eggNOG" id="COG2814">
    <property type="taxonomic scope" value="Bacteria"/>
</dbReference>
<keyword evidence="7 9" id="KW-0472">Membrane</keyword>
<dbReference type="HOGENOM" id="CLU_001265_19_3_5"/>
<sequence length="448" mass="47196">MHDIPKAAVETPSETPSLTQNPEGPVKSAGSSAVKGVIKGADMASTQIRRGTADYRRVNLALVAAGFSTFAILYCVQALLPIFSRDFGLSPGAASLALSATSATLAVALLGAGQISDMRGRKAMMALCLFSVGALTVLSAFAGTWGQLLAIRALEGLLLSGVPAVAMAYLAEEIHPSDLGGAMGLYIAGNAYGGMTGRVLASLIVDYMDSWRIALGIIGSLGVAAALAFTLLLPPSRHFVAIPRPPLSSLHHPFLRHFKDPGLRWLFLTSFLLMGSFVTVYNYASYRLVEPPFSLGAGPAGAIFLVYLFGGWASASFGRWASRFERGRMLITGVLLMLFGLLLTLSSSLWLTVAGITCVTIGFFGGHAVASGWVGQRAEIARAQAASLYLFNYYMGSSIIGSLGGWFYAGAGWTGLAILIGCLLLVALFVATRLARIEQVKPISTTRV</sequence>
<evidence type="ECO:0000256" key="9">
    <source>
        <dbReference type="SAM" id="Phobius"/>
    </source>
</evidence>
<keyword evidence="5 9" id="KW-0812">Transmembrane</keyword>
<feature type="compositionally biased region" description="Polar residues" evidence="8">
    <location>
        <begin position="12"/>
        <end position="22"/>
    </location>
</feature>
<keyword evidence="12" id="KW-1185">Reference proteome</keyword>
<evidence type="ECO:0000256" key="3">
    <source>
        <dbReference type="ARBA" id="ARBA00022448"/>
    </source>
</evidence>
<feature type="transmembrane region" description="Helical" evidence="9">
    <location>
        <begin position="211"/>
        <end position="234"/>
    </location>
</feature>
<feature type="transmembrane region" description="Helical" evidence="9">
    <location>
        <begin position="265"/>
        <end position="284"/>
    </location>
</feature>
<dbReference type="KEGG" id="bid:Bind_2302"/>
<dbReference type="InterPro" id="IPR036259">
    <property type="entry name" value="MFS_trans_sf"/>
</dbReference>
<dbReference type="STRING" id="395963.Bind_2302"/>
<dbReference type="Pfam" id="PF07690">
    <property type="entry name" value="MFS_1"/>
    <property type="match status" value="1"/>
</dbReference>
<keyword evidence="6 9" id="KW-1133">Transmembrane helix</keyword>
<protein>
    <submittedName>
        <fullName evidence="11">Major facilitator superfamily MFS_1</fullName>
    </submittedName>
</protein>
<evidence type="ECO:0000313" key="11">
    <source>
        <dbReference type="EMBL" id="ACB95915.1"/>
    </source>
</evidence>
<feature type="region of interest" description="Disordered" evidence="8">
    <location>
        <begin position="1"/>
        <end position="33"/>
    </location>
</feature>
<evidence type="ECO:0000256" key="8">
    <source>
        <dbReference type="SAM" id="MobiDB-lite"/>
    </source>
</evidence>
<evidence type="ECO:0000256" key="7">
    <source>
        <dbReference type="ARBA" id="ARBA00023136"/>
    </source>
</evidence>
<feature type="transmembrane region" description="Helical" evidence="9">
    <location>
        <begin position="124"/>
        <end position="143"/>
    </location>
</feature>
<feature type="transmembrane region" description="Helical" evidence="9">
    <location>
        <begin position="92"/>
        <end position="112"/>
    </location>
</feature>
<reference evidence="12" key="1">
    <citation type="submission" date="2008-03" db="EMBL/GenBank/DDBJ databases">
        <title>Complete sequence of chromosome of Beijerinckia indica subsp. indica ATCC 9039.</title>
        <authorList>
            <consortium name="US DOE Joint Genome Institute"/>
            <person name="Copeland A."/>
            <person name="Lucas S."/>
            <person name="Lapidus A."/>
            <person name="Glavina del Rio T."/>
            <person name="Dalin E."/>
            <person name="Tice H."/>
            <person name="Bruce D."/>
            <person name="Goodwin L."/>
            <person name="Pitluck S."/>
            <person name="LaButti K."/>
            <person name="Schmutz J."/>
            <person name="Larimer F."/>
            <person name="Land M."/>
            <person name="Hauser L."/>
            <person name="Kyrpides N."/>
            <person name="Mikhailova N."/>
            <person name="Dunfield P.F."/>
            <person name="Dedysh S.N."/>
            <person name="Liesack W."/>
            <person name="Saw J.H."/>
            <person name="Alam M."/>
            <person name="Chen Y."/>
            <person name="Murrell J.C."/>
            <person name="Richardson P."/>
        </authorList>
    </citation>
    <scope>NUCLEOTIDE SEQUENCE [LARGE SCALE GENOMIC DNA]</scope>
    <source>
        <strain evidence="12">ATCC 9039 / DSM 1715 / NCIMB 8712</strain>
    </source>
</reference>
<dbReference type="PROSITE" id="PS50850">
    <property type="entry name" value="MFS"/>
    <property type="match status" value="1"/>
</dbReference>
<reference evidence="11 12" key="2">
    <citation type="journal article" date="2010" name="J. Bacteriol.">
        <title>Complete genome sequence of Beijerinckia indica subsp. indica.</title>
        <authorList>
            <person name="Tamas I."/>
            <person name="Dedysh S.N."/>
            <person name="Liesack W."/>
            <person name="Stott M.B."/>
            <person name="Alam M."/>
            <person name="Murrell J.C."/>
            <person name="Dunfield P.F."/>
        </authorList>
    </citation>
    <scope>NUCLEOTIDE SEQUENCE [LARGE SCALE GENOMIC DNA]</scope>
    <source>
        <strain evidence="12">ATCC 9039 / DSM 1715 / NCIMB 8712</strain>
    </source>
</reference>
<dbReference type="InterPro" id="IPR020846">
    <property type="entry name" value="MFS_dom"/>
</dbReference>
<organism evidence="11 12">
    <name type="scientific">Beijerinckia indica subsp. indica (strain ATCC 9039 / DSM 1715 / NCIMB 8712)</name>
    <dbReference type="NCBI Taxonomy" id="395963"/>
    <lineage>
        <taxon>Bacteria</taxon>
        <taxon>Pseudomonadati</taxon>
        <taxon>Pseudomonadota</taxon>
        <taxon>Alphaproteobacteria</taxon>
        <taxon>Hyphomicrobiales</taxon>
        <taxon>Beijerinckiaceae</taxon>
        <taxon>Beijerinckia</taxon>
    </lineage>
</organism>
<gene>
    <name evidence="11" type="ordered locus">Bind_2302</name>
</gene>
<feature type="transmembrane region" description="Helical" evidence="9">
    <location>
        <begin position="353"/>
        <end position="374"/>
    </location>
</feature>
<dbReference type="RefSeq" id="WP_012385268.1">
    <property type="nucleotide sequence ID" value="NC_010581.1"/>
</dbReference>
<evidence type="ECO:0000256" key="6">
    <source>
        <dbReference type="ARBA" id="ARBA00022989"/>
    </source>
</evidence>
<evidence type="ECO:0000256" key="4">
    <source>
        <dbReference type="ARBA" id="ARBA00022475"/>
    </source>
</evidence>
<feature type="transmembrane region" description="Helical" evidence="9">
    <location>
        <begin position="183"/>
        <end position="205"/>
    </location>
</feature>
<dbReference type="GO" id="GO:0022857">
    <property type="term" value="F:transmembrane transporter activity"/>
    <property type="evidence" value="ECO:0007669"/>
    <property type="project" value="InterPro"/>
</dbReference>
<dbReference type="Gene3D" id="1.20.1250.20">
    <property type="entry name" value="MFS general substrate transporter like domains"/>
    <property type="match status" value="1"/>
</dbReference>
<evidence type="ECO:0000313" key="12">
    <source>
        <dbReference type="Proteomes" id="UP000001695"/>
    </source>
</evidence>
<feature type="transmembrane region" description="Helical" evidence="9">
    <location>
        <begin position="58"/>
        <end position="80"/>
    </location>
</feature>
<dbReference type="PANTHER" id="PTHR43271">
    <property type="entry name" value="BLL2771 PROTEIN"/>
    <property type="match status" value="1"/>
</dbReference>
<feature type="domain" description="Major facilitator superfamily (MFS) profile" evidence="10">
    <location>
        <begin position="54"/>
        <end position="439"/>
    </location>
</feature>
<evidence type="ECO:0000256" key="5">
    <source>
        <dbReference type="ARBA" id="ARBA00022692"/>
    </source>
</evidence>